<reference evidence="1" key="1">
    <citation type="submission" date="2022-07" db="EMBL/GenBank/DDBJ databases">
        <title>Bacterial species isolated from the porcine tonsil microbiota.</title>
        <authorList>
            <person name="Oliveira I.M.F."/>
        </authorList>
    </citation>
    <scope>NUCLEOTIDE SEQUENCE</scope>
    <source>
        <strain evidence="1">8QC2O2</strain>
    </source>
</reference>
<accession>A0AAW5LN64</accession>
<evidence type="ECO:0000313" key="1">
    <source>
        <dbReference type="EMBL" id="MCQ9304939.1"/>
    </source>
</evidence>
<dbReference type="Proteomes" id="UP001204068">
    <property type="component" value="Unassembled WGS sequence"/>
</dbReference>
<dbReference type="RefSeq" id="WP_196980692.1">
    <property type="nucleotide sequence ID" value="NZ_JACDQU010000010.1"/>
</dbReference>
<organism evidence="1 2">
    <name type="scientific">Mammaliicoccus sciuri</name>
    <name type="common">Staphylococcus sciuri</name>
    <dbReference type="NCBI Taxonomy" id="1296"/>
    <lineage>
        <taxon>Bacteria</taxon>
        <taxon>Bacillati</taxon>
        <taxon>Bacillota</taxon>
        <taxon>Bacilli</taxon>
        <taxon>Bacillales</taxon>
        <taxon>Staphylococcaceae</taxon>
        <taxon>Mammaliicoccus</taxon>
    </lineage>
</organism>
<comment type="caution">
    <text evidence="1">The sequence shown here is derived from an EMBL/GenBank/DDBJ whole genome shotgun (WGS) entry which is preliminary data.</text>
</comment>
<dbReference type="EMBL" id="JANILD010000009">
    <property type="protein sequence ID" value="MCQ9304939.1"/>
    <property type="molecule type" value="Genomic_DNA"/>
</dbReference>
<evidence type="ECO:0000313" key="2">
    <source>
        <dbReference type="Proteomes" id="UP001204068"/>
    </source>
</evidence>
<dbReference type="AlphaFoldDB" id="A0AAW5LN64"/>
<dbReference type="Gene3D" id="2.30.30.100">
    <property type="match status" value="1"/>
</dbReference>
<evidence type="ECO:0008006" key="3">
    <source>
        <dbReference type="Google" id="ProtNLM"/>
    </source>
</evidence>
<sequence length="89" mass="10403">MANQKQQPQKKKKTAQPPNAFYHFLKQTLKVKFMDGTIVTGKLISYTLYEIVLEVKSKNSEEVSRMIIMKQSIKWAREIINPESNTEEE</sequence>
<gene>
    <name evidence="1" type="ORF">NQ032_15115</name>
</gene>
<name>A0AAW5LN64_MAMSC</name>
<proteinExistence type="predicted"/>
<protein>
    <recommendedName>
        <fullName evidence="3">LSM domain-containing protein</fullName>
    </recommendedName>
</protein>